<dbReference type="Proteomes" id="UP000479710">
    <property type="component" value="Unassembled WGS sequence"/>
</dbReference>
<evidence type="ECO:0000313" key="3">
    <source>
        <dbReference type="Proteomes" id="UP000479710"/>
    </source>
</evidence>
<reference evidence="2 3" key="1">
    <citation type="submission" date="2019-11" db="EMBL/GenBank/DDBJ databases">
        <title>Whole genome sequence of Oryza granulata.</title>
        <authorList>
            <person name="Li W."/>
        </authorList>
    </citation>
    <scope>NUCLEOTIDE SEQUENCE [LARGE SCALE GENOMIC DNA]</scope>
    <source>
        <strain evidence="3">cv. Menghai</strain>
        <tissue evidence="2">Leaf</tissue>
    </source>
</reference>
<dbReference type="AlphaFoldDB" id="A0A6G1F5I2"/>
<keyword evidence="3" id="KW-1185">Reference proteome</keyword>
<gene>
    <name evidence="2" type="ORF">E2562_008708</name>
</gene>
<sequence length="139" mass="14261">MARGVGGIRGAWAARQDMGGRGVRGPGGGKGVRQGAARTVAAAGGIRGLCPRRGYGKTVRHDRAWGRQSRAARGGWPAVQVWQGFVPVGSCGSDGGSGNARRRGQSLAGSRPAWHSAEQLAGGHGLGRGLREKAAQNEQ</sequence>
<evidence type="ECO:0000313" key="2">
    <source>
        <dbReference type="EMBL" id="KAF0932177.1"/>
    </source>
</evidence>
<proteinExistence type="predicted"/>
<dbReference type="EMBL" id="SPHZ02000001">
    <property type="protein sequence ID" value="KAF0932177.1"/>
    <property type="molecule type" value="Genomic_DNA"/>
</dbReference>
<comment type="caution">
    <text evidence="2">The sequence shown here is derived from an EMBL/GenBank/DDBJ whole genome shotgun (WGS) entry which is preliminary data.</text>
</comment>
<name>A0A6G1F5I2_9ORYZ</name>
<protein>
    <submittedName>
        <fullName evidence="2">Uncharacterized protein</fullName>
    </submittedName>
</protein>
<feature type="region of interest" description="Disordered" evidence="1">
    <location>
        <begin position="90"/>
        <end position="139"/>
    </location>
</feature>
<evidence type="ECO:0000256" key="1">
    <source>
        <dbReference type="SAM" id="MobiDB-lite"/>
    </source>
</evidence>
<feature type="compositionally biased region" description="Basic and acidic residues" evidence="1">
    <location>
        <begin position="129"/>
        <end position="139"/>
    </location>
</feature>
<organism evidence="2 3">
    <name type="scientific">Oryza meyeriana var. granulata</name>
    <dbReference type="NCBI Taxonomy" id="110450"/>
    <lineage>
        <taxon>Eukaryota</taxon>
        <taxon>Viridiplantae</taxon>
        <taxon>Streptophyta</taxon>
        <taxon>Embryophyta</taxon>
        <taxon>Tracheophyta</taxon>
        <taxon>Spermatophyta</taxon>
        <taxon>Magnoliopsida</taxon>
        <taxon>Liliopsida</taxon>
        <taxon>Poales</taxon>
        <taxon>Poaceae</taxon>
        <taxon>BOP clade</taxon>
        <taxon>Oryzoideae</taxon>
        <taxon>Oryzeae</taxon>
        <taxon>Oryzinae</taxon>
        <taxon>Oryza</taxon>
        <taxon>Oryza meyeriana</taxon>
    </lineage>
</organism>
<accession>A0A6G1F5I2</accession>